<dbReference type="RefSeq" id="WP_034829985.1">
    <property type="nucleotide sequence ID" value="NZ_ANZB01000002.1"/>
</dbReference>
<dbReference type="PATRIC" id="fig|1262449.7.peg.2461"/>
<dbReference type="EMBL" id="JPGY02000001">
    <property type="protein sequence ID" value="KRU11489.1"/>
    <property type="molecule type" value="Genomic_DNA"/>
</dbReference>
<dbReference type="eggNOG" id="ENOG50332P3">
    <property type="taxonomic scope" value="Bacteria"/>
</dbReference>
<proteinExistence type="predicted"/>
<evidence type="ECO:0000313" key="2">
    <source>
        <dbReference type="EMBL" id="AJA52501.1"/>
    </source>
</evidence>
<reference evidence="2 5" key="1">
    <citation type="journal article" date="2015" name="Genome Announc.">
        <title>Complete Genome Sequence of the Nitrogen-Fixing and Solvent-Producing Clostridium pasteurianum DSM 525.</title>
        <authorList>
            <person name="Poehlein A."/>
            <person name="Grosse-Honebrink A."/>
            <person name="Zhang Y."/>
            <person name="Minton N.P."/>
            <person name="Daniel R."/>
        </authorList>
    </citation>
    <scope>NUCLEOTIDE SEQUENCE [LARGE SCALE GENOMIC DNA]</scope>
    <source>
        <strain evidence="2">DSM 525</strain>
        <strain evidence="5">DSM 525 / ATCC 6013</strain>
    </source>
</reference>
<dbReference type="KEGG" id="cpae:CPAST_c24430"/>
<dbReference type="AlphaFoldDB" id="A0A0H3J932"/>
<feature type="coiled-coil region" evidence="1">
    <location>
        <begin position="322"/>
        <end position="349"/>
    </location>
</feature>
<evidence type="ECO:0000256" key="1">
    <source>
        <dbReference type="SAM" id="Coils"/>
    </source>
</evidence>
<reference evidence="3 4" key="3">
    <citation type="journal article" name="Genome Announc.">
        <title>Improved Draft Genome Sequence of Clostridium pasteurianum Strain ATCC 6013 (DSM 525) Using a Hybrid Next-Generation Sequencing Approach.</title>
        <authorList>
            <person name="Pyne M.E."/>
            <person name="Utturkar S."/>
            <person name="Brown S.D."/>
            <person name="Moo-Young M."/>
            <person name="Chung D.A."/>
            <person name="Chou C.P."/>
        </authorList>
    </citation>
    <scope>NUCLEOTIDE SEQUENCE [LARGE SCALE GENOMIC DNA]</scope>
    <source>
        <strain evidence="3 4">ATCC 6013</strain>
    </source>
</reference>
<dbReference type="Proteomes" id="UP000028042">
    <property type="component" value="Unassembled WGS sequence"/>
</dbReference>
<sequence>MGELKKQEKSIFDEIVYNKRVEEKNGETIQYQYFFSHVIKSNTVNELIESTDEKTIEIANSVKENSKKVFEDNNAYVSEQQVNFYNDCTKLIYSALKVENPILIPVRCGFGKSTFLKTLIGTIIGKTKYGFVSSEIKNNYLPMIITTDRVNDLKDLSNYITKKYGYYNDYTYYDEKVNDVVTTKQPYIYVLKGWNKSIQCKNYKKVKTYKESIIRCTQEKCEFFDNCEMGRQKREQLYSPILAMTNARLSYLTNTVDADKGINRFTSFVDKDKKEITRKRLLIDEKPQLLNNSVVSVDEIGKMKKLVNNYDSSDDEKYNNYKLEMLKELNNIEKRVLEIQEEFKDYRNAFVVLDEEIFSAEFKENWFNFFNLKYNQYISAFENMFRNGALWCKGKKMFFYTTSRNSFNVGDLKTFIFDGTAEMSLEYETGENDFVYLNIDDYKKYDYVTFHIIQENFSRNSIKKRPKKLKAVCDWIKESINDKTYVISYRECDDIPVNEILTENLKNIPNIVMCKDSNKLPYFGNTKGKNDWSSCINMVQIGWNRYNSDIYIAEYLASSHIIKKQIRERYEKTKYKIPELLFGLDERGKFKFHDLEQYRLMKMIVDFEQEAFRTRIREFSSNKEVHIYLFAVSDAMRSMIWQRFSKCKFIEHREIKQFDEFKKLDRKGNEDIERLINWMDKEWNKKKIESKNVKELLKVNNDSWTYVFNKDKGFQKMLKDRRVKQKKEGRKYYLIKY</sequence>
<gene>
    <name evidence="2" type="ORF">CLPA_c24430</name>
    <name evidence="3" type="ORF">CP6013_00736</name>
</gene>
<dbReference type="EMBL" id="CP009268">
    <property type="protein sequence ID" value="AJA52501.1"/>
    <property type="molecule type" value="Genomic_DNA"/>
</dbReference>
<dbReference type="KEGG" id="cpat:CLPA_c24430"/>
<protein>
    <submittedName>
        <fullName evidence="2">Uncharacterized protein</fullName>
    </submittedName>
</protein>
<name>A0A0H3J932_CLOPA</name>
<dbReference type="Proteomes" id="UP000030905">
    <property type="component" value="Chromosome"/>
</dbReference>
<keyword evidence="1" id="KW-0175">Coiled coil</keyword>
<dbReference type="GeneID" id="93074583"/>
<keyword evidence="5" id="KW-1185">Reference proteome</keyword>
<evidence type="ECO:0000313" key="4">
    <source>
        <dbReference type="Proteomes" id="UP000028042"/>
    </source>
</evidence>
<evidence type="ECO:0000313" key="3">
    <source>
        <dbReference type="EMBL" id="KRU11489.1"/>
    </source>
</evidence>
<reference evidence="3" key="2">
    <citation type="submission" date="2015-10" db="EMBL/GenBank/DDBJ databases">
        <title>Improved Draft Genome Sequence of Clostridium pasteurianum Strain ATCC 6013 (DSM 525) Using a Hybrid Next-Generation Sequencing Approach.</title>
        <authorList>
            <person name="Pyne M.E."/>
            <person name="Utturkar S.M."/>
            <person name="Brown S.D."/>
            <person name="Moo-Young M."/>
            <person name="Chung D.A."/>
            <person name="Chou P.C."/>
        </authorList>
    </citation>
    <scope>NUCLEOTIDE SEQUENCE</scope>
    <source>
        <strain evidence="3">ATCC 6013</strain>
    </source>
</reference>
<accession>A0A0H3J932</accession>
<evidence type="ECO:0000313" key="5">
    <source>
        <dbReference type="Proteomes" id="UP000030905"/>
    </source>
</evidence>
<organism evidence="2 5">
    <name type="scientific">Clostridium pasteurianum DSM 525 = ATCC 6013</name>
    <dbReference type="NCBI Taxonomy" id="1262449"/>
    <lineage>
        <taxon>Bacteria</taxon>
        <taxon>Bacillati</taxon>
        <taxon>Bacillota</taxon>
        <taxon>Clostridia</taxon>
        <taxon>Eubacteriales</taxon>
        <taxon>Clostridiaceae</taxon>
        <taxon>Clostridium</taxon>
    </lineage>
</organism>